<dbReference type="Proteomes" id="UP000234331">
    <property type="component" value="Unassembled WGS sequence"/>
</dbReference>
<feature type="region of interest" description="Disordered" evidence="1">
    <location>
        <begin position="81"/>
        <end position="104"/>
    </location>
</feature>
<organism evidence="2 3">
    <name type="scientific">Frankia canadensis</name>
    <dbReference type="NCBI Taxonomy" id="1836972"/>
    <lineage>
        <taxon>Bacteria</taxon>
        <taxon>Bacillati</taxon>
        <taxon>Actinomycetota</taxon>
        <taxon>Actinomycetes</taxon>
        <taxon>Frankiales</taxon>
        <taxon>Frankiaceae</taxon>
        <taxon>Frankia</taxon>
    </lineage>
</organism>
<dbReference type="AlphaFoldDB" id="A0A2I2KMG3"/>
<gene>
    <name evidence="2" type="ORF">FRACA_160006</name>
</gene>
<accession>A0A2I2KMG3</accession>
<name>A0A2I2KMG3_9ACTN</name>
<evidence type="ECO:0000313" key="3">
    <source>
        <dbReference type="Proteomes" id="UP000234331"/>
    </source>
</evidence>
<evidence type="ECO:0000256" key="1">
    <source>
        <dbReference type="SAM" id="MobiDB-lite"/>
    </source>
</evidence>
<dbReference type="RefSeq" id="WP_101830804.1">
    <property type="nucleotide sequence ID" value="NZ_FZMO01000068.1"/>
</dbReference>
<dbReference type="OrthoDB" id="7478453at2"/>
<evidence type="ECO:0000313" key="2">
    <source>
        <dbReference type="EMBL" id="SNQ46855.1"/>
    </source>
</evidence>
<sequence length="104" mass="10560">MSLATKPGARFRSAVDATEIIVVKPAKDPVDLRCGGQPMVALGDDVPGGLALDPAFAGGTQLGKRFADTDTGLELLCTKGGEGSLSIGQTPLPLKDAKPLPSSD</sequence>
<protein>
    <submittedName>
        <fullName evidence="2">Uncharacterized protein</fullName>
    </submittedName>
</protein>
<dbReference type="EMBL" id="FZMO01000068">
    <property type="protein sequence ID" value="SNQ46855.1"/>
    <property type="molecule type" value="Genomic_DNA"/>
</dbReference>
<reference evidence="2 3" key="1">
    <citation type="submission" date="2017-06" db="EMBL/GenBank/DDBJ databases">
        <authorList>
            <person name="Kim H.J."/>
            <person name="Triplett B.A."/>
        </authorList>
    </citation>
    <scope>NUCLEOTIDE SEQUENCE [LARGE SCALE GENOMIC DNA]</scope>
    <source>
        <strain evidence="2">FRACA_ARgP5</strain>
    </source>
</reference>
<keyword evidence="3" id="KW-1185">Reference proteome</keyword>
<proteinExistence type="predicted"/>